<evidence type="ECO:0000313" key="7">
    <source>
        <dbReference type="EMBL" id="CAB1449370.1"/>
    </source>
</evidence>
<keyword evidence="2" id="KW-0808">Transferase</keyword>
<protein>
    <recommendedName>
        <fullName evidence="6">Protein kinase domain-containing protein</fullName>
    </recommendedName>
</protein>
<proteinExistence type="predicted"/>
<evidence type="ECO:0000256" key="5">
    <source>
        <dbReference type="ARBA" id="ARBA00022840"/>
    </source>
</evidence>
<dbReference type="GO" id="GO:0004713">
    <property type="term" value="F:protein tyrosine kinase activity"/>
    <property type="evidence" value="ECO:0007669"/>
    <property type="project" value="TreeGrafter"/>
</dbReference>
<keyword evidence="8" id="KW-1185">Reference proteome</keyword>
<dbReference type="PANTHER" id="PTHR24058:SF53">
    <property type="entry name" value="HOMEODOMAIN-INTERACTING PROTEIN KINASE 2"/>
    <property type="match status" value="1"/>
</dbReference>
<dbReference type="InterPro" id="IPR050494">
    <property type="entry name" value="Ser_Thr_dual-spec_kinase"/>
</dbReference>
<keyword evidence="5" id="KW-0067">ATP-binding</keyword>
<dbReference type="SUPFAM" id="SSF56112">
    <property type="entry name" value="Protein kinase-like (PK-like)"/>
    <property type="match status" value="1"/>
</dbReference>
<reference evidence="7" key="1">
    <citation type="submission" date="2020-03" db="EMBL/GenBank/DDBJ databases">
        <authorList>
            <person name="Weist P."/>
        </authorList>
    </citation>
    <scope>NUCLEOTIDE SEQUENCE</scope>
</reference>
<evidence type="ECO:0000256" key="2">
    <source>
        <dbReference type="ARBA" id="ARBA00022679"/>
    </source>
</evidence>
<dbReference type="GO" id="GO:0046332">
    <property type="term" value="F:SMAD binding"/>
    <property type="evidence" value="ECO:0007669"/>
    <property type="project" value="TreeGrafter"/>
</dbReference>
<feature type="domain" description="Protein kinase" evidence="6">
    <location>
        <begin position="1"/>
        <end position="278"/>
    </location>
</feature>
<evidence type="ECO:0000256" key="3">
    <source>
        <dbReference type="ARBA" id="ARBA00022741"/>
    </source>
</evidence>
<accession>A0A9N7Z2Y4</accession>
<dbReference type="GO" id="GO:0005524">
    <property type="term" value="F:ATP binding"/>
    <property type="evidence" value="ECO:0007669"/>
    <property type="project" value="UniProtKB-KW"/>
</dbReference>
<dbReference type="InterPro" id="IPR008271">
    <property type="entry name" value="Ser/Thr_kinase_AS"/>
</dbReference>
<dbReference type="GO" id="GO:0005737">
    <property type="term" value="C:cytoplasm"/>
    <property type="evidence" value="ECO:0007669"/>
    <property type="project" value="TreeGrafter"/>
</dbReference>
<dbReference type="PANTHER" id="PTHR24058">
    <property type="entry name" value="DUAL SPECIFICITY PROTEIN KINASE"/>
    <property type="match status" value="1"/>
</dbReference>
<evidence type="ECO:0000256" key="4">
    <source>
        <dbReference type="ARBA" id="ARBA00022777"/>
    </source>
</evidence>
<keyword evidence="3" id="KW-0547">Nucleotide-binding</keyword>
<dbReference type="SMART" id="SM00220">
    <property type="entry name" value="S_TKc"/>
    <property type="match status" value="1"/>
</dbReference>
<dbReference type="GO" id="GO:0007224">
    <property type="term" value="P:smoothened signaling pathway"/>
    <property type="evidence" value="ECO:0007669"/>
    <property type="project" value="TreeGrafter"/>
</dbReference>
<name>A0A9N7Z2Y4_PLEPL</name>
<dbReference type="AlphaFoldDB" id="A0A9N7Z2Y4"/>
<dbReference type="Gene3D" id="1.10.510.10">
    <property type="entry name" value="Transferase(Phosphotransferase) domain 1"/>
    <property type="match status" value="1"/>
</dbReference>
<evidence type="ECO:0000259" key="6">
    <source>
        <dbReference type="PROSITE" id="PS50011"/>
    </source>
</evidence>
<gene>
    <name evidence="7" type="ORF">PLEPLA_LOCUS37051</name>
</gene>
<dbReference type="GO" id="GO:0016605">
    <property type="term" value="C:PML body"/>
    <property type="evidence" value="ECO:0007669"/>
    <property type="project" value="TreeGrafter"/>
</dbReference>
<sequence length="555" mass="62650">MLNVISDLDADLNNMVKFHEVFQHLGQTCLVFERLDISLYDLLKQREWEHHPLHEIRPVAKQLFVALDALKNLGVLHTDIKPDNIMFVNMKDQPLRVKLIDFGLAMMVSKVRVGMKIQPYGYRAPEISLGLPFCEAVDVWGVGCVLAFLYLARNPFSYKCEYQMMKDMVTVLGLPQHHLLDAGWYSEQFFIEEEGGDSPSWRLMTADEYNAVNNVKTEKKESFIRQLNSLKGLIHIHPKLGAAELEDRMAFVSLLEGVLHLDGDERLSPRQALKLPFISMSHLREDFHSRDYRTTCQEAMRVCPTEDSVRCSTSDSGYYGSMDQDYSDSVEALDSPSATSELSGCSDMTIVSNTTCSPTFYDTIEELSKGSDLQIHSSTTQFWSAIRDYDTSEDLSKGSDLQIHSSTTWFWSAIRDDVTTEEVFKGSDLQSNARDTSVCLTIRDDVTTEEVSKGSDLQSNARDTSVCLTIRDDVTNEEVSKGSDLEINPKDTSVWLTIGDDHNKEEVLSSDEASDVTAAAKASSGGKRKLLKRIRKGIRKFFSCFTCCFRPKVED</sequence>
<dbReference type="GO" id="GO:0045944">
    <property type="term" value="P:positive regulation of transcription by RNA polymerase II"/>
    <property type="evidence" value="ECO:0007669"/>
    <property type="project" value="TreeGrafter"/>
</dbReference>
<dbReference type="InterPro" id="IPR011009">
    <property type="entry name" value="Kinase-like_dom_sf"/>
</dbReference>
<dbReference type="GO" id="GO:0004674">
    <property type="term" value="F:protein serine/threonine kinase activity"/>
    <property type="evidence" value="ECO:0007669"/>
    <property type="project" value="UniProtKB-KW"/>
</dbReference>
<dbReference type="InterPro" id="IPR000719">
    <property type="entry name" value="Prot_kinase_dom"/>
</dbReference>
<dbReference type="Pfam" id="PF00069">
    <property type="entry name" value="Pkinase"/>
    <property type="match status" value="1"/>
</dbReference>
<dbReference type="EMBL" id="CADEAL010004013">
    <property type="protein sequence ID" value="CAB1449370.1"/>
    <property type="molecule type" value="Genomic_DNA"/>
</dbReference>
<dbReference type="GO" id="GO:0042771">
    <property type="term" value="P:intrinsic apoptotic signaling pathway in response to DNA damage by p53 class mediator"/>
    <property type="evidence" value="ECO:0007669"/>
    <property type="project" value="TreeGrafter"/>
</dbReference>
<dbReference type="PROSITE" id="PS50011">
    <property type="entry name" value="PROTEIN_KINASE_DOM"/>
    <property type="match status" value="1"/>
</dbReference>
<comment type="caution">
    <text evidence="7">The sequence shown here is derived from an EMBL/GenBank/DDBJ whole genome shotgun (WGS) entry which is preliminary data.</text>
</comment>
<keyword evidence="1" id="KW-0723">Serine/threonine-protein kinase</keyword>
<evidence type="ECO:0000256" key="1">
    <source>
        <dbReference type="ARBA" id="ARBA00022527"/>
    </source>
</evidence>
<dbReference type="GO" id="GO:0003714">
    <property type="term" value="F:transcription corepressor activity"/>
    <property type="evidence" value="ECO:0007669"/>
    <property type="project" value="TreeGrafter"/>
</dbReference>
<dbReference type="PROSITE" id="PS00108">
    <property type="entry name" value="PROTEIN_KINASE_ST"/>
    <property type="match status" value="1"/>
</dbReference>
<dbReference type="Proteomes" id="UP001153269">
    <property type="component" value="Unassembled WGS sequence"/>
</dbReference>
<organism evidence="7 8">
    <name type="scientific">Pleuronectes platessa</name>
    <name type="common">European plaice</name>
    <dbReference type="NCBI Taxonomy" id="8262"/>
    <lineage>
        <taxon>Eukaryota</taxon>
        <taxon>Metazoa</taxon>
        <taxon>Chordata</taxon>
        <taxon>Craniata</taxon>
        <taxon>Vertebrata</taxon>
        <taxon>Euteleostomi</taxon>
        <taxon>Actinopterygii</taxon>
        <taxon>Neopterygii</taxon>
        <taxon>Teleostei</taxon>
        <taxon>Neoteleostei</taxon>
        <taxon>Acanthomorphata</taxon>
        <taxon>Carangaria</taxon>
        <taxon>Pleuronectiformes</taxon>
        <taxon>Pleuronectoidei</taxon>
        <taxon>Pleuronectidae</taxon>
        <taxon>Pleuronectes</taxon>
    </lineage>
</organism>
<keyword evidence="4" id="KW-0418">Kinase</keyword>
<dbReference type="GO" id="GO:0003713">
    <property type="term" value="F:transcription coactivator activity"/>
    <property type="evidence" value="ECO:0007669"/>
    <property type="project" value="TreeGrafter"/>
</dbReference>
<evidence type="ECO:0000313" key="8">
    <source>
        <dbReference type="Proteomes" id="UP001153269"/>
    </source>
</evidence>